<accession>A0A2U1MHX1</accession>
<feature type="compositionally biased region" description="Polar residues" evidence="1">
    <location>
        <begin position="20"/>
        <end position="33"/>
    </location>
</feature>
<keyword evidence="3" id="KW-1185">Reference proteome</keyword>
<protein>
    <submittedName>
        <fullName evidence="2">Uncharacterized protein</fullName>
    </submittedName>
</protein>
<dbReference type="EMBL" id="PKPP01005239">
    <property type="protein sequence ID" value="PWA60870.1"/>
    <property type="molecule type" value="Genomic_DNA"/>
</dbReference>
<evidence type="ECO:0000313" key="2">
    <source>
        <dbReference type="EMBL" id="PWA60870.1"/>
    </source>
</evidence>
<dbReference type="Proteomes" id="UP000245207">
    <property type="component" value="Unassembled WGS sequence"/>
</dbReference>
<name>A0A2U1MHX1_ARTAN</name>
<reference evidence="2 3" key="1">
    <citation type="journal article" date="2018" name="Mol. Plant">
        <title>The genome of Artemisia annua provides insight into the evolution of Asteraceae family and artemisinin biosynthesis.</title>
        <authorList>
            <person name="Shen Q."/>
            <person name="Zhang L."/>
            <person name="Liao Z."/>
            <person name="Wang S."/>
            <person name="Yan T."/>
            <person name="Shi P."/>
            <person name="Liu M."/>
            <person name="Fu X."/>
            <person name="Pan Q."/>
            <person name="Wang Y."/>
            <person name="Lv Z."/>
            <person name="Lu X."/>
            <person name="Zhang F."/>
            <person name="Jiang W."/>
            <person name="Ma Y."/>
            <person name="Chen M."/>
            <person name="Hao X."/>
            <person name="Li L."/>
            <person name="Tang Y."/>
            <person name="Lv G."/>
            <person name="Zhou Y."/>
            <person name="Sun X."/>
            <person name="Brodelius P.E."/>
            <person name="Rose J.K.C."/>
            <person name="Tang K."/>
        </authorList>
    </citation>
    <scope>NUCLEOTIDE SEQUENCE [LARGE SCALE GENOMIC DNA]</scope>
    <source>
        <strain evidence="3">cv. Huhao1</strain>
        <tissue evidence="2">Leaf</tissue>
    </source>
</reference>
<dbReference type="AlphaFoldDB" id="A0A2U1MHX1"/>
<gene>
    <name evidence="2" type="ORF">CTI12_AA341090</name>
</gene>
<organism evidence="2 3">
    <name type="scientific">Artemisia annua</name>
    <name type="common">Sweet wormwood</name>
    <dbReference type="NCBI Taxonomy" id="35608"/>
    <lineage>
        <taxon>Eukaryota</taxon>
        <taxon>Viridiplantae</taxon>
        <taxon>Streptophyta</taxon>
        <taxon>Embryophyta</taxon>
        <taxon>Tracheophyta</taxon>
        <taxon>Spermatophyta</taxon>
        <taxon>Magnoliopsida</taxon>
        <taxon>eudicotyledons</taxon>
        <taxon>Gunneridae</taxon>
        <taxon>Pentapetalae</taxon>
        <taxon>asterids</taxon>
        <taxon>campanulids</taxon>
        <taxon>Asterales</taxon>
        <taxon>Asteraceae</taxon>
        <taxon>Asteroideae</taxon>
        <taxon>Anthemideae</taxon>
        <taxon>Artemisiinae</taxon>
        <taxon>Artemisia</taxon>
    </lineage>
</organism>
<evidence type="ECO:0000256" key="1">
    <source>
        <dbReference type="SAM" id="MobiDB-lite"/>
    </source>
</evidence>
<sequence>MDAKMWRSSTVKPDRARAQQLGSASHEPSNSSKSVWKIFWKKLTREKKKFLMRLPTKRIQASYDEYDYAQNFDQGSEWRNEVDILPRSFSVQYSN</sequence>
<feature type="region of interest" description="Disordered" evidence="1">
    <location>
        <begin position="1"/>
        <end position="33"/>
    </location>
</feature>
<dbReference type="OrthoDB" id="1688035at2759"/>
<proteinExistence type="predicted"/>
<comment type="caution">
    <text evidence="2">The sequence shown here is derived from an EMBL/GenBank/DDBJ whole genome shotgun (WGS) entry which is preliminary data.</text>
</comment>
<evidence type="ECO:0000313" key="3">
    <source>
        <dbReference type="Proteomes" id="UP000245207"/>
    </source>
</evidence>